<gene>
    <name evidence="1" type="ORF">CDAR_220031</name>
</gene>
<dbReference type="AlphaFoldDB" id="A0AAV4VHC9"/>
<keyword evidence="2" id="KW-1185">Reference proteome</keyword>
<accession>A0AAV4VHC9</accession>
<evidence type="ECO:0000313" key="1">
    <source>
        <dbReference type="EMBL" id="GIY69722.1"/>
    </source>
</evidence>
<dbReference type="EMBL" id="BPLQ01013093">
    <property type="protein sequence ID" value="GIY69722.1"/>
    <property type="molecule type" value="Genomic_DNA"/>
</dbReference>
<evidence type="ECO:0000313" key="2">
    <source>
        <dbReference type="Proteomes" id="UP001054837"/>
    </source>
</evidence>
<sequence length="87" mass="10040">MTLVRDKGIHRYMGSMNPQAENSAVVLRKNSKKLSDLILGIVKDKLRKHRSKVSEKNFQCNQHRKRSTANVRLKKFDLALLCKTSKC</sequence>
<dbReference type="Proteomes" id="UP001054837">
    <property type="component" value="Unassembled WGS sequence"/>
</dbReference>
<name>A0AAV4VHC9_9ARAC</name>
<comment type="caution">
    <text evidence="1">The sequence shown here is derived from an EMBL/GenBank/DDBJ whole genome shotgun (WGS) entry which is preliminary data.</text>
</comment>
<protein>
    <submittedName>
        <fullName evidence="1">Uncharacterized protein</fullName>
    </submittedName>
</protein>
<proteinExistence type="predicted"/>
<reference evidence="1 2" key="1">
    <citation type="submission" date="2021-06" db="EMBL/GenBank/DDBJ databases">
        <title>Caerostris darwini draft genome.</title>
        <authorList>
            <person name="Kono N."/>
            <person name="Arakawa K."/>
        </authorList>
    </citation>
    <scope>NUCLEOTIDE SEQUENCE [LARGE SCALE GENOMIC DNA]</scope>
</reference>
<organism evidence="1 2">
    <name type="scientific">Caerostris darwini</name>
    <dbReference type="NCBI Taxonomy" id="1538125"/>
    <lineage>
        <taxon>Eukaryota</taxon>
        <taxon>Metazoa</taxon>
        <taxon>Ecdysozoa</taxon>
        <taxon>Arthropoda</taxon>
        <taxon>Chelicerata</taxon>
        <taxon>Arachnida</taxon>
        <taxon>Araneae</taxon>
        <taxon>Araneomorphae</taxon>
        <taxon>Entelegynae</taxon>
        <taxon>Araneoidea</taxon>
        <taxon>Araneidae</taxon>
        <taxon>Caerostris</taxon>
    </lineage>
</organism>